<evidence type="ECO:0008006" key="5">
    <source>
        <dbReference type="Google" id="ProtNLM"/>
    </source>
</evidence>
<dbReference type="InterPro" id="IPR010415">
    <property type="entry name" value="LpxI_C"/>
</dbReference>
<evidence type="ECO:0000259" key="1">
    <source>
        <dbReference type="Pfam" id="PF06230"/>
    </source>
</evidence>
<dbReference type="InterPro" id="IPR041255">
    <property type="entry name" value="LpxI_N"/>
</dbReference>
<evidence type="ECO:0000313" key="3">
    <source>
        <dbReference type="EMBL" id="SHG71020.1"/>
    </source>
</evidence>
<dbReference type="Proteomes" id="UP000184074">
    <property type="component" value="Unassembled WGS sequence"/>
</dbReference>
<dbReference type="OrthoDB" id="9789836at2"/>
<evidence type="ECO:0000313" key="4">
    <source>
        <dbReference type="Proteomes" id="UP000184074"/>
    </source>
</evidence>
<keyword evidence="4" id="KW-1185">Reference proteome</keyword>
<proteinExistence type="predicted"/>
<dbReference type="Gene3D" id="3.40.140.80">
    <property type="match status" value="1"/>
</dbReference>
<dbReference type="Gene3D" id="3.40.50.20">
    <property type="match status" value="1"/>
</dbReference>
<feature type="domain" description="LpxI N-terminal" evidence="2">
    <location>
        <begin position="1"/>
        <end position="127"/>
    </location>
</feature>
<dbReference type="AlphaFoldDB" id="A0A1M5M1G4"/>
<gene>
    <name evidence="3" type="ORF">SAMN05444003_0591</name>
</gene>
<dbReference type="InterPro" id="IPR043167">
    <property type="entry name" value="LpxI_C_sf"/>
</dbReference>
<evidence type="ECO:0000259" key="2">
    <source>
        <dbReference type="Pfam" id="PF17930"/>
    </source>
</evidence>
<dbReference type="Pfam" id="PF06230">
    <property type="entry name" value="LpxI_C"/>
    <property type="match status" value="1"/>
</dbReference>
<sequence>MIALIAGTGDLPSEVFKALTAKGEAPLVCAMEGFVPDLNPDITFRIEHLGSLLETLATLGIKRVCMAGAVKRPNIDPTQIDERTLPLVPRVQSAMALGDDGTLREIIAILEEFGMQVVGAAELVPELLPPEGVLTKAQPNNTMDANAMLGVQTVERMGVADSGQACVIKDRRILAEEGPDGTDAMIRRFVPTHSDAQGFGPLGMIDDLVSASADWLTGIAGTGKGAMLYKAPKPQQDRRADLPVIGPETALVAAEAGFAGIIIEQGGVMVLDRETVVQTLDANDMFLWVRA</sequence>
<dbReference type="RefSeq" id="WP_072899147.1">
    <property type="nucleotide sequence ID" value="NZ_FQXB01000001.1"/>
</dbReference>
<dbReference type="EMBL" id="FQXB01000001">
    <property type="protein sequence ID" value="SHG71020.1"/>
    <property type="molecule type" value="Genomic_DNA"/>
</dbReference>
<dbReference type="PANTHER" id="PTHR39962">
    <property type="entry name" value="BLL4848 PROTEIN"/>
    <property type="match status" value="1"/>
</dbReference>
<dbReference type="PANTHER" id="PTHR39962:SF1">
    <property type="entry name" value="LPXI FAMILY PROTEIN"/>
    <property type="match status" value="1"/>
</dbReference>
<protein>
    <recommendedName>
        <fullName evidence="5">Phosphatidate cytidylyltransferase</fullName>
    </recommendedName>
</protein>
<reference evidence="3 4" key="1">
    <citation type="submission" date="2016-11" db="EMBL/GenBank/DDBJ databases">
        <authorList>
            <person name="Jaros S."/>
            <person name="Januszkiewicz K."/>
            <person name="Wedrychowicz H."/>
        </authorList>
    </citation>
    <scope>NUCLEOTIDE SEQUENCE [LARGE SCALE GENOMIC DNA]</scope>
    <source>
        <strain evidence="3 4">DSM 28715</strain>
    </source>
</reference>
<feature type="domain" description="LpxI C-terminal" evidence="1">
    <location>
        <begin position="130"/>
        <end position="288"/>
    </location>
</feature>
<dbReference type="Pfam" id="PF17930">
    <property type="entry name" value="LpxI_N"/>
    <property type="match status" value="1"/>
</dbReference>
<dbReference type="InterPro" id="IPR053174">
    <property type="entry name" value="LpxI"/>
</dbReference>
<organism evidence="3 4">
    <name type="scientific">Cognatiyoonia sediminum</name>
    <dbReference type="NCBI Taxonomy" id="1508389"/>
    <lineage>
        <taxon>Bacteria</taxon>
        <taxon>Pseudomonadati</taxon>
        <taxon>Pseudomonadota</taxon>
        <taxon>Alphaproteobacteria</taxon>
        <taxon>Rhodobacterales</taxon>
        <taxon>Paracoccaceae</taxon>
        <taxon>Cognatiyoonia</taxon>
    </lineage>
</organism>
<dbReference type="STRING" id="1508389.SAMN05444003_0591"/>
<accession>A0A1M5M1G4</accession>
<name>A0A1M5M1G4_9RHOB</name>